<proteinExistence type="predicted"/>
<dbReference type="EMBL" id="BMVG01000003">
    <property type="protein sequence ID" value="GHE01614.1"/>
    <property type="molecule type" value="Genomic_DNA"/>
</dbReference>
<name>A0A919D0Q1_9ACTN</name>
<gene>
    <name evidence="1" type="ORF">GCM10010339_21710</name>
</gene>
<reference evidence="1" key="2">
    <citation type="submission" date="2020-09" db="EMBL/GenBank/DDBJ databases">
        <authorList>
            <person name="Sun Q."/>
            <person name="Ohkuma M."/>
        </authorList>
    </citation>
    <scope>NUCLEOTIDE SEQUENCE</scope>
    <source>
        <strain evidence="1">JCM 4714</strain>
    </source>
</reference>
<sequence length="74" mass="8071">MAGVVDLHGFSLEAIRDRAKGVRALRLQLRKGVTDELALILGLLVSWSSNERVETMATPYRANSSWIFSASAAP</sequence>
<evidence type="ECO:0000313" key="1">
    <source>
        <dbReference type="EMBL" id="GHE01614.1"/>
    </source>
</evidence>
<comment type="caution">
    <text evidence="1">The sequence shown here is derived from an EMBL/GenBank/DDBJ whole genome shotgun (WGS) entry which is preliminary data.</text>
</comment>
<dbReference type="Proteomes" id="UP000655443">
    <property type="component" value="Unassembled WGS sequence"/>
</dbReference>
<accession>A0A919D0Q1</accession>
<protein>
    <submittedName>
        <fullName evidence="1">Uncharacterized protein</fullName>
    </submittedName>
</protein>
<reference evidence="1" key="1">
    <citation type="journal article" date="2014" name="Int. J. Syst. Evol. Microbiol.">
        <title>Complete genome sequence of Corynebacterium casei LMG S-19264T (=DSM 44701T), isolated from a smear-ripened cheese.</title>
        <authorList>
            <consortium name="US DOE Joint Genome Institute (JGI-PGF)"/>
            <person name="Walter F."/>
            <person name="Albersmeier A."/>
            <person name="Kalinowski J."/>
            <person name="Ruckert C."/>
        </authorList>
    </citation>
    <scope>NUCLEOTIDE SEQUENCE</scope>
    <source>
        <strain evidence="1">JCM 4714</strain>
    </source>
</reference>
<organism evidence="1 2">
    <name type="scientific">Streptomyces alanosinicus</name>
    <dbReference type="NCBI Taxonomy" id="68171"/>
    <lineage>
        <taxon>Bacteria</taxon>
        <taxon>Bacillati</taxon>
        <taxon>Actinomycetota</taxon>
        <taxon>Actinomycetes</taxon>
        <taxon>Kitasatosporales</taxon>
        <taxon>Streptomycetaceae</taxon>
        <taxon>Streptomyces</taxon>
    </lineage>
</organism>
<evidence type="ECO:0000313" key="2">
    <source>
        <dbReference type="Proteomes" id="UP000655443"/>
    </source>
</evidence>
<dbReference type="AlphaFoldDB" id="A0A919D0Q1"/>
<keyword evidence="2" id="KW-1185">Reference proteome</keyword>